<evidence type="ECO:0000313" key="2">
    <source>
        <dbReference type="Proteomes" id="UP000001296"/>
    </source>
</evidence>
<evidence type="ECO:0000313" key="1">
    <source>
        <dbReference type="EMBL" id="ADN01533.1"/>
    </source>
</evidence>
<protein>
    <submittedName>
        <fullName evidence="1">Uncharacterized protein</fullName>
    </submittedName>
</protein>
<reference evidence="1 2" key="2">
    <citation type="journal article" date="2010" name="J. Bacteriol.">
        <title>Genome sequence of the polysaccharide-degrading, thermophilic anaerobe Spirochaeta thermophila DSM 6192.</title>
        <authorList>
            <person name="Angelov A."/>
            <person name="Liebl S."/>
            <person name="Ballschmiter M."/>
            <person name="Bomeke M."/>
            <person name="Lehmann R."/>
            <person name="Liesegang H."/>
            <person name="Daniel R."/>
            <person name="Liebl W."/>
        </authorList>
    </citation>
    <scope>NUCLEOTIDE SEQUENCE [LARGE SCALE GENOMIC DNA]</scope>
    <source>
        <strain evidence="2">ATCC 49972 / DSM 6192 / RI 19.B1</strain>
    </source>
</reference>
<accession>E0RQM9</accession>
<name>E0RQM9_WINT6</name>
<dbReference type="PaxDb" id="665571-STHERM_c05680"/>
<reference key="1">
    <citation type="submission" date="2009-08" db="EMBL/GenBank/DDBJ databases">
        <title>The genome sequence of Spirochaeta thermophila DSM6192.</title>
        <authorList>
            <person name="Angelov A."/>
            <person name="Mientus M."/>
            <person name="Wittenberg S."/>
            <person name="Lehmann R."/>
            <person name="Liesegang H."/>
            <person name="Daniel R."/>
            <person name="Liebl W."/>
        </authorList>
    </citation>
    <scope>NUCLEOTIDE SEQUENCE</scope>
    <source>
        <strain>DSM 6192</strain>
    </source>
</reference>
<dbReference type="Proteomes" id="UP000001296">
    <property type="component" value="Chromosome"/>
</dbReference>
<sequence length="28" mass="3440">MDNLDGNSKKKYVILQIGWKRSYLKERR</sequence>
<proteinExistence type="predicted"/>
<dbReference type="EMBL" id="CP001698">
    <property type="protein sequence ID" value="ADN01533.1"/>
    <property type="molecule type" value="Genomic_DNA"/>
</dbReference>
<dbReference type="KEGG" id="sta:STHERM_c05680"/>
<organism evidence="1 2">
    <name type="scientific">Winmispira thermophila (strain ATCC 49972 / DSM 6192 / RI 19.B1)</name>
    <name type="common">Spirochaeta thermophila</name>
    <dbReference type="NCBI Taxonomy" id="665571"/>
    <lineage>
        <taxon>Bacteria</taxon>
        <taxon>Pseudomonadati</taxon>
        <taxon>Spirochaetota</taxon>
        <taxon>Spirochaetia</taxon>
        <taxon>Winmispirales</taxon>
        <taxon>Winmispiraceae</taxon>
        <taxon>Winmispira</taxon>
    </lineage>
</organism>
<dbReference type="HOGENOM" id="CLU_3412906_0_0_12"/>
<gene>
    <name evidence="1" type="ordered locus">STHERM_c05680</name>
</gene>
<dbReference type="AlphaFoldDB" id="E0RQM9"/>